<dbReference type="KEGG" id="nsm:JO391_11690"/>
<dbReference type="EMBL" id="CP069370">
    <property type="protein sequence ID" value="QYZ68449.1"/>
    <property type="molecule type" value="Genomic_DNA"/>
</dbReference>
<reference evidence="1" key="1">
    <citation type="submission" date="2021-02" db="EMBL/GenBank/DDBJ databases">
        <title>Rhodobacter shimadae sp. nov., an aerobic anoxygenic phototrophic bacterium isolated from a hot spring.</title>
        <authorList>
            <person name="Muramatsu S."/>
            <person name="Haruta S."/>
            <person name="Hirose S."/>
            <person name="Hanada S."/>
        </authorList>
    </citation>
    <scope>NUCLEOTIDE SEQUENCE</scope>
    <source>
        <strain evidence="1">N10</strain>
    </source>
</reference>
<dbReference type="PANTHER" id="PTHR34071:SF2">
    <property type="entry name" value="FLAVIN-NUCLEOTIDE-BINDING PROTEIN"/>
    <property type="match status" value="1"/>
</dbReference>
<gene>
    <name evidence="1" type="ORF">JO391_11690</name>
</gene>
<dbReference type="InterPro" id="IPR024747">
    <property type="entry name" value="Pyridox_Oxase-rel"/>
</dbReference>
<evidence type="ECO:0000313" key="1">
    <source>
        <dbReference type="EMBL" id="QYZ68449.1"/>
    </source>
</evidence>
<organism evidence="1 2">
    <name type="scientific">Neotabrizicola shimadae</name>
    <dbReference type="NCBI Taxonomy" id="2807096"/>
    <lineage>
        <taxon>Bacteria</taxon>
        <taxon>Pseudomonadati</taxon>
        <taxon>Pseudomonadota</taxon>
        <taxon>Alphaproteobacteria</taxon>
        <taxon>Rhodobacterales</taxon>
        <taxon>Paracoccaceae</taxon>
        <taxon>Neotabrizicola</taxon>
    </lineage>
</organism>
<dbReference type="PANTHER" id="PTHR34071">
    <property type="entry name" value="5-NITROIMIDAZOLE ANTIBIOTICS RESISTANCE PROTEIN, NIMA-FAMILY-RELATED PROTEIN-RELATED"/>
    <property type="match status" value="1"/>
</dbReference>
<name>A0A8G0ZQA5_9RHOB</name>
<dbReference type="InterPro" id="IPR012349">
    <property type="entry name" value="Split_barrel_FMN-bd"/>
</dbReference>
<sequence>MPPRPTAAPSPRTRLRRVPEKAAYDRATIEAILDAMPVAHVGYVMDGAPVVIPTLQWREGDHIYWHGSSASRSLKAGKGAQVCVTVTLVDAMVMARSGFEHSVNHRSVMIFGEARAITDLSEKRRHLQAMFDRMFPGRWETLRPITDKELTATGILSLPISEASAKIGAHAPGGSDAEEDRSFPVWSGLLPISLATGAPIPAPDLPAGVTLPEGLRRWRFGEIAE</sequence>
<dbReference type="SUPFAM" id="SSF50475">
    <property type="entry name" value="FMN-binding split barrel"/>
    <property type="match status" value="1"/>
</dbReference>
<dbReference type="AlphaFoldDB" id="A0A8G0ZQA5"/>
<proteinExistence type="predicted"/>
<dbReference type="Proteomes" id="UP000826300">
    <property type="component" value="Chromosome"/>
</dbReference>
<evidence type="ECO:0000313" key="2">
    <source>
        <dbReference type="Proteomes" id="UP000826300"/>
    </source>
</evidence>
<dbReference type="Gene3D" id="2.30.110.10">
    <property type="entry name" value="Electron Transport, Fmn-binding Protein, Chain A"/>
    <property type="match status" value="1"/>
</dbReference>
<keyword evidence="2" id="KW-1185">Reference proteome</keyword>
<dbReference type="Pfam" id="PF12900">
    <property type="entry name" value="Pyridox_ox_2"/>
    <property type="match status" value="1"/>
</dbReference>
<accession>A0A8G0ZQA5</accession>
<dbReference type="RefSeq" id="WP_220660672.1">
    <property type="nucleotide sequence ID" value="NZ_CP069370.1"/>
</dbReference>
<protein>
    <submittedName>
        <fullName evidence="1">Pyridoxamine 5'-phosphate oxidase family protein</fullName>
    </submittedName>
</protein>